<name>A0ABS8FYP6_9FIRM</name>
<dbReference type="InterPro" id="IPR037135">
    <property type="entry name" value="DUF1653-like_dom_sf"/>
</dbReference>
<comment type="caution">
    <text evidence="2">The sequence shown here is derived from an EMBL/GenBank/DDBJ whole genome shotgun (WGS) entry which is preliminary data.</text>
</comment>
<feature type="domain" description="DUF1653" evidence="1">
    <location>
        <begin position="11"/>
        <end position="74"/>
    </location>
</feature>
<gene>
    <name evidence="2" type="ORF">LKD70_09885</name>
</gene>
<protein>
    <submittedName>
        <fullName evidence="2">DUF1653 domain-containing protein</fullName>
    </submittedName>
</protein>
<evidence type="ECO:0000313" key="2">
    <source>
        <dbReference type="EMBL" id="MCC2254724.1"/>
    </source>
</evidence>
<keyword evidence="3" id="KW-1185">Reference proteome</keyword>
<evidence type="ECO:0000313" key="3">
    <source>
        <dbReference type="Proteomes" id="UP001198151"/>
    </source>
</evidence>
<dbReference type="Pfam" id="PF07866">
    <property type="entry name" value="DUF1653"/>
    <property type="match status" value="1"/>
</dbReference>
<dbReference type="EMBL" id="JAJEQX010000016">
    <property type="protein sequence ID" value="MCC2254724.1"/>
    <property type="molecule type" value="Genomic_DNA"/>
</dbReference>
<sequence length="164" mass="19475">MERRIPRKGDIYRHFKGKKYKILEMAVCTETGEDMVIFETCEGEKKVYASFLETFLSPLDTGKYPHADQKYRFELCRDHKEDGGLFKKGHGSVTSLILEFLDLDDNEERVRFLQRHRDEIDARFLTAASESLEFTENSDTVEERYAALIRFLKTKMRYESRRLR</sequence>
<reference evidence="2 3" key="1">
    <citation type="submission" date="2021-10" db="EMBL/GenBank/DDBJ databases">
        <title>Anaerobic single-cell dispensing facilitates the cultivation of human gut bacteria.</title>
        <authorList>
            <person name="Afrizal A."/>
        </authorList>
    </citation>
    <scope>NUCLEOTIDE SEQUENCE [LARGE SCALE GENOMIC DNA]</scope>
    <source>
        <strain evidence="2 3">CLA-AA-H200</strain>
    </source>
</reference>
<dbReference type="RefSeq" id="WP_227707868.1">
    <property type="nucleotide sequence ID" value="NZ_JAJEQX010000016.1"/>
</dbReference>
<dbReference type="InterPro" id="IPR023387">
    <property type="entry name" value="DUF1653-like_dom"/>
</dbReference>
<dbReference type="Proteomes" id="UP001198151">
    <property type="component" value="Unassembled WGS sequence"/>
</dbReference>
<proteinExistence type="predicted"/>
<accession>A0ABS8FYP6</accession>
<dbReference type="Gene3D" id="2.30.30.320">
    <property type="entry name" value="DUF1653-like domain"/>
    <property type="match status" value="1"/>
</dbReference>
<organism evidence="2 3">
    <name type="scientific">Ruminococcus turbiniformis</name>
    <dbReference type="NCBI Taxonomy" id="2881258"/>
    <lineage>
        <taxon>Bacteria</taxon>
        <taxon>Bacillati</taxon>
        <taxon>Bacillota</taxon>
        <taxon>Clostridia</taxon>
        <taxon>Eubacteriales</taxon>
        <taxon>Oscillospiraceae</taxon>
        <taxon>Ruminococcus</taxon>
    </lineage>
</organism>
<evidence type="ECO:0000259" key="1">
    <source>
        <dbReference type="Pfam" id="PF07866"/>
    </source>
</evidence>